<dbReference type="Gene3D" id="3.30.300.30">
    <property type="match status" value="1"/>
</dbReference>
<evidence type="ECO:0000259" key="2">
    <source>
        <dbReference type="Pfam" id="PF13193"/>
    </source>
</evidence>
<dbReference type="Pfam" id="PF13193">
    <property type="entry name" value="AMP-binding_C"/>
    <property type="match status" value="1"/>
</dbReference>
<dbReference type="PANTHER" id="PTHR43767">
    <property type="entry name" value="LONG-CHAIN-FATTY-ACID--COA LIGASE"/>
    <property type="match status" value="1"/>
</dbReference>
<evidence type="ECO:0000313" key="4">
    <source>
        <dbReference type="Proteomes" id="UP000008922"/>
    </source>
</evidence>
<dbReference type="AlphaFoldDB" id="E8MXE8"/>
<dbReference type="Gene3D" id="3.40.50.12780">
    <property type="entry name" value="N-terminal domain of ligase-like"/>
    <property type="match status" value="1"/>
</dbReference>
<dbReference type="Pfam" id="PF00501">
    <property type="entry name" value="AMP-binding"/>
    <property type="match status" value="1"/>
</dbReference>
<dbReference type="eggNOG" id="COG0318">
    <property type="taxonomic scope" value="Bacteria"/>
</dbReference>
<dbReference type="GO" id="GO:0016878">
    <property type="term" value="F:acid-thiol ligase activity"/>
    <property type="evidence" value="ECO:0007669"/>
    <property type="project" value="UniProtKB-ARBA"/>
</dbReference>
<evidence type="ECO:0000313" key="3">
    <source>
        <dbReference type="EMBL" id="BAJ64029.1"/>
    </source>
</evidence>
<sequence>MNTADYLLQNGKDDAIALISPNHQYTYGEVHTGSARILGALRRCDVQVGDRVAILGSNSLFWVCSYLAILKQGAIAVPLATTHTPEEIQRFIEFTGCRVILSEQRLYPKFLASLNGRIGTLFEDVLHHDESSPVWDEPDPDFDLDQDAALMSTSGTTARPRAVRVTHRNIQANTNSIIAYLELDSSERMMAVLPFYYCFGTSLLHTHLRVGASLVFGGTFTYPETVLDLMEATQCTGFAGVPSIYQTLLRNSSFPKRSWTHLRKLQQAGGKLQNILIEELVHAVPHAKVFVMYGQTEATARLSYLPPELLPQKIGSIGKGIPGVTLSVLNEEGEPVKPNEVGEIYARGENICPGYWNDPEATAEKFINGELKTGDLATIDEDGFIYVVDRKADFIKTYGYRVSSQQVEAALIEIPELVAAAVIGEPDIVRGEAIVAFVVLRDGAVLTEKDILAHCAKRLPHYMVPKEVFFVPALPVNAHGKVVKTELRKQVIQRGS</sequence>
<dbReference type="RefSeq" id="WP_013560400.1">
    <property type="nucleotide sequence ID" value="NC_014960.1"/>
</dbReference>
<dbReference type="EC" id="6.2.1.-" evidence="3"/>
<protein>
    <submittedName>
        <fullName evidence="3">Fatty-acid--CoA ligase</fullName>
        <ecNumber evidence="3">6.2.1.-</ecNumber>
    </submittedName>
</protein>
<feature type="domain" description="AMP-binding enzyme C-terminal" evidence="2">
    <location>
        <begin position="406"/>
        <end position="481"/>
    </location>
</feature>
<dbReference type="InterPro" id="IPR050237">
    <property type="entry name" value="ATP-dep_AMP-bd_enzyme"/>
</dbReference>
<dbReference type="KEGG" id="atm:ANT_20030"/>
<dbReference type="InParanoid" id="E8MXE8"/>
<dbReference type="Proteomes" id="UP000008922">
    <property type="component" value="Chromosome"/>
</dbReference>
<reference evidence="3 4" key="1">
    <citation type="submission" date="2010-12" db="EMBL/GenBank/DDBJ databases">
        <title>Whole genome sequence of Anaerolinea thermophila UNI-1.</title>
        <authorList>
            <person name="Narita-Yamada S."/>
            <person name="Kishi E."/>
            <person name="Watanabe Y."/>
            <person name="Takasaki K."/>
            <person name="Ankai A."/>
            <person name="Oguchi A."/>
            <person name="Fukui S."/>
            <person name="Takahashi M."/>
            <person name="Yashiro I."/>
            <person name="Hosoyama A."/>
            <person name="Sekiguchi Y."/>
            <person name="Hanada S."/>
            <person name="Fujita N."/>
        </authorList>
    </citation>
    <scope>NUCLEOTIDE SEQUENCE [LARGE SCALE GENOMIC DNA]</scope>
    <source>
        <strain evidence="4">DSM 14523 / JCM 11388 / NBRC 100420 / UNI-1</strain>
    </source>
</reference>
<dbReference type="InterPro" id="IPR042099">
    <property type="entry name" value="ANL_N_sf"/>
</dbReference>
<dbReference type="HOGENOM" id="CLU_000022_59_0_0"/>
<dbReference type="InterPro" id="IPR025110">
    <property type="entry name" value="AMP-bd_C"/>
</dbReference>
<dbReference type="InterPro" id="IPR000873">
    <property type="entry name" value="AMP-dep_synth/lig_dom"/>
</dbReference>
<name>E8MXE8_ANATU</name>
<dbReference type="EMBL" id="AP012029">
    <property type="protein sequence ID" value="BAJ64029.1"/>
    <property type="molecule type" value="Genomic_DNA"/>
</dbReference>
<keyword evidence="4" id="KW-1185">Reference proteome</keyword>
<accession>E8MXE8</accession>
<evidence type="ECO:0000259" key="1">
    <source>
        <dbReference type="Pfam" id="PF00501"/>
    </source>
</evidence>
<dbReference type="SUPFAM" id="SSF56801">
    <property type="entry name" value="Acetyl-CoA synthetase-like"/>
    <property type="match status" value="1"/>
</dbReference>
<proteinExistence type="predicted"/>
<organism evidence="3 4">
    <name type="scientific">Anaerolinea thermophila (strain DSM 14523 / JCM 11388 / NBRC 100420 / UNI-1)</name>
    <dbReference type="NCBI Taxonomy" id="926569"/>
    <lineage>
        <taxon>Bacteria</taxon>
        <taxon>Bacillati</taxon>
        <taxon>Chloroflexota</taxon>
        <taxon>Anaerolineae</taxon>
        <taxon>Anaerolineales</taxon>
        <taxon>Anaerolineaceae</taxon>
        <taxon>Anaerolinea</taxon>
    </lineage>
</organism>
<dbReference type="STRING" id="926569.ANT_20030"/>
<dbReference type="PANTHER" id="PTHR43767:SF1">
    <property type="entry name" value="NONRIBOSOMAL PEPTIDE SYNTHASE PES1 (EUROFUNG)-RELATED"/>
    <property type="match status" value="1"/>
</dbReference>
<gene>
    <name evidence="3" type="ordered locus">ANT_20030</name>
</gene>
<keyword evidence="3" id="KW-0436">Ligase</keyword>
<dbReference type="OrthoDB" id="9781737at2"/>
<feature type="domain" description="AMP-dependent synthetase/ligase" evidence="1">
    <location>
        <begin position="12"/>
        <end position="356"/>
    </location>
</feature>
<dbReference type="InterPro" id="IPR045851">
    <property type="entry name" value="AMP-bd_C_sf"/>
</dbReference>